<feature type="compositionally biased region" description="Polar residues" evidence="5">
    <location>
        <begin position="600"/>
        <end position="613"/>
    </location>
</feature>
<comment type="subcellular location">
    <subcellularLocation>
        <location evidence="1">Cytoplasm</location>
    </subcellularLocation>
</comment>
<evidence type="ECO:0000256" key="1">
    <source>
        <dbReference type="ARBA" id="ARBA00004496"/>
    </source>
</evidence>
<evidence type="ECO:0000256" key="2">
    <source>
        <dbReference type="ARBA" id="ARBA00022490"/>
    </source>
</evidence>
<feature type="compositionally biased region" description="Low complexity" evidence="5">
    <location>
        <begin position="671"/>
        <end position="682"/>
    </location>
</feature>
<dbReference type="Gene3D" id="3.80.10.10">
    <property type="entry name" value="Ribonuclease Inhibitor"/>
    <property type="match status" value="2"/>
</dbReference>
<dbReference type="KEGG" id="cvn:111100349"/>
<dbReference type="AlphaFoldDB" id="A0A8B8AD25"/>
<feature type="region of interest" description="Disordered" evidence="5">
    <location>
        <begin position="393"/>
        <end position="429"/>
    </location>
</feature>
<keyword evidence="3" id="KW-0433">Leucine-rich repeat</keyword>
<accession>A0A8B8AD25</accession>
<keyword evidence="6" id="KW-1185">Reference proteome</keyword>
<keyword evidence="2" id="KW-0963">Cytoplasm</keyword>
<protein>
    <submittedName>
        <fullName evidence="7">X-ray radiation resistance-associated protein 1-like</fullName>
    </submittedName>
</protein>
<feature type="region of interest" description="Disordered" evidence="5">
    <location>
        <begin position="301"/>
        <end position="368"/>
    </location>
</feature>
<feature type="region of interest" description="Disordered" evidence="5">
    <location>
        <begin position="556"/>
        <end position="766"/>
    </location>
</feature>
<dbReference type="InterPro" id="IPR032675">
    <property type="entry name" value="LRR_dom_sf"/>
</dbReference>
<dbReference type="GO" id="GO:0005737">
    <property type="term" value="C:cytoplasm"/>
    <property type="evidence" value="ECO:0007669"/>
    <property type="project" value="UniProtKB-SubCell"/>
</dbReference>
<feature type="compositionally biased region" description="Polar residues" evidence="5">
    <location>
        <begin position="687"/>
        <end position="703"/>
    </location>
</feature>
<keyword evidence="4" id="KW-0677">Repeat</keyword>
<evidence type="ECO:0000256" key="3">
    <source>
        <dbReference type="ARBA" id="ARBA00022614"/>
    </source>
</evidence>
<dbReference type="RefSeq" id="XP_022287824.1">
    <property type="nucleotide sequence ID" value="XM_022432116.1"/>
</dbReference>
<proteinExistence type="predicted"/>
<sequence>MATTVPWVKFADPGESDAFAANCFPVRGLLQSADDGDGAWLVSQRAEQRRRFKAVLCAKPRTYSRIKEERKKAEREGTQITMAVQSLAEDEMEEEDEAPVLDGFFLMKHCCVEDPSDLCSVNISGQEMSEVKEDDLALFDNVAYVNAAENFLPFEAFRGFPILRELEMPINGLRGVKLQNGDYPYLEMLDLSYNNLSQDDLLTLGTLPNLKILHLTGNNFHTIPADFALPYMDRETKTRILRYSKLEILMLDDNRLSDVAVFAALAGLKRLKHLNLEKNDIYYVPQLKSVEGTMIINDDEKSTRRLQRSARLSARKSARGQKTQKQDPQPEKAERQHPPPEKVESQQTSVPETKKEESPKDPKPTESTDLFASFQDVGAEFGDLSEAIKDIELQESEPIDEESSRLPPDESKSSHSKDKVVSKEPPVPLTSSLPPFPELAYLNLAHNQIAEEEALLAVAAWPMLVELVIHNNPLTSSHSGDPPLLKRFLTARLGIKLVRKVQTPKSKPQVVVPPKRKRKISSIVPKIPKLTMEERLMLEPPPPKEEKSRTIDGLDLHQAPLPPIASKTEEPEETPPSPQYNKLFDTESTHAETPEITIYVPQTPNYGRMQEQNPPVPSSSSVPPSANYSRMQSPPEGTSTIPPSATYSRMQSPPEESSTVPPSAVYSRMQSPPEESSTVPPSAVYSRMQSPPEATSSVPQSAVYSRMMSNEEEATDADGKKDEKGAAFFMTQVDEPEDESKTAPAVRPKRKEKSEKRPKRKDVPDKYKGYEILLDVEEDPDFHAPKDMQGNIKALKYALNHELVYRDSAALLHKVGKPVPPYQKWQMPPQPPRKSKQQRVDEVLENLKNRSTTEEANLGSVLRDNRKMKKFNQAPVLLSEIQSRYNAVRVSSMKEAKEAKKAMQDLKNLANNRPLSIK</sequence>
<dbReference type="PANTHER" id="PTHR22710">
    <property type="entry name" value="X-RAY RADIATION RESISTANCE ASSOCIATED PROTEIN 1 XRRA1"/>
    <property type="match status" value="1"/>
</dbReference>
<dbReference type="GeneID" id="111100349"/>
<feature type="compositionally biased region" description="Polar residues" evidence="5">
    <location>
        <begin position="626"/>
        <end position="651"/>
    </location>
</feature>
<gene>
    <name evidence="7" type="primary">LOC111100349</name>
</gene>
<evidence type="ECO:0000313" key="7">
    <source>
        <dbReference type="RefSeq" id="XP_022287824.1"/>
    </source>
</evidence>
<name>A0A8B8AD25_CRAVI</name>
<feature type="compositionally biased region" description="Basic and acidic residues" evidence="5">
    <location>
        <begin position="352"/>
        <end position="366"/>
    </location>
</feature>
<dbReference type="InterPro" id="IPR001611">
    <property type="entry name" value="Leu-rich_rpt"/>
</dbReference>
<dbReference type="SUPFAM" id="SSF52058">
    <property type="entry name" value="L domain-like"/>
    <property type="match status" value="1"/>
</dbReference>
<dbReference type="PANTHER" id="PTHR22710:SF2">
    <property type="entry name" value="X-RAY RADIATION RESISTANCE-ASSOCIATED PROTEIN 1"/>
    <property type="match status" value="1"/>
</dbReference>
<feature type="compositionally biased region" description="Basic residues" evidence="5">
    <location>
        <begin position="747"/>
        <end position="760"/>
    </location>
</feature>
<evidence type="ECO:0000313" key="6">
    <source>
        <dbReference type="Proteomes" id="UP000694844"/>
    </source>
</evidence>
<feature type="compositionally biased region" description="Basic residues" evidence="5">
    <location>
        <begin position="304"/>
        <end position="319"/>
    </location>
</feature>
<feature type="compositionally biased region" description="Basic and acidic residues" evidence="5">
    <location>
        <begin position="402"/>
        <end position="422"/>
    </location>
</feature>
<dbReference type="OrthoDB" id="1687175at2759"/>
<evidence type="ECO:0000256" key="4">
    <source>
        <dbReference type="ARBA" id="ARBA00022737"/>
    </source>
</evidence>
<evidence type="ECO:0000256" key="5">
    <source>
        <dbReference type="SAM" id="MobiDB-lite"/>
    </source>
</evidence>
<organism evidence="6 7">
    <name type="scientific">Crassostrea virginica</name>
    <name type="common">Eastern oyster</name>
    <dbReference type="NCBI Taxonomy" id="6565"/>
    <lineage>
        <taxon>Eukaryota</taxon>
        <taxon>Metazoa</taxon>
        <taxon>Spiralia</taxon>
        <taxon>Lophotrochozoa</taxon>
        <taxon>Mollusca</taxon>
        <taxon>Bivalvia</taxon>
        <taxon>Autobranchia</taxon>
        <taxon>Pteriomorphia</taxon>
        <taxon>Ostreida</taxon>
        <taxon>Ostreoidea</taxon>
        <taxon>Ostreidae</taxon>
        <taxon>Crassostrea</taxon>
    </lineage>
</organism>
<feature type="compositionally biased region" description="Low complexity" evidence="5">
    <location>
        <begin position="652"/>
        <end position="663"/>
    </location>
</feature>
<dbReference type="PROSITE" id="PS51450">
    <property type="entry name" value="LRR"/>
    <property type="match status" value="2"/>
</dbReference>
<feature type="compositionally biased region" description="Basic and acidic residues" evidence="5">
    <location>
        <begin position="584"/>
        <end position="593"/>
    </location>
</feature>
<reference evidence="7" key="1">
    <citation type="submission" date="2025-08" db="UniProtKB">
        <authorList>
            <consortium name="RefSeq"/>
        </authorList>
    </citation>
    <scope>IDENTIFICATION</scope>
    <source>
        <tissue evidence="7">Whole sample</tissue>
    </source>
</reference>
<feature type="compositionally biased region" description="Basic and acidic residues" evidence="5">
    <location>
        <begin position="324"/>
        <end position="344"/>
    </location>
</feature>
<dbReference type="GO" id="GO:0005634">
    <property type="term" value="C:nucleus"/>
    <property type="evidence" value="ECO:0007669"/>
    <property type="project" value="TreeGrafter"/>
</dbReference>
<dbReference type="Proteomes" id="UP000694844">
    <property type="component" value="Chromosome 6"/>
</dbReference>